<sequence>MNLSYLSFYSQYLNSPKTILHKISSKNKILIIYNLLIIIPYLNNIKLIIYTTLLIYIINYIINKISLNKNKLIQFFLFFLFLIYYLSKYKDLKFYKLKEKKYIKKFFQKYFYIVPKFLLITINITLIYFKLINILFISTKYETILRHFLYLFKIIAFKYLSWFLLNLSLTSQFLEKSIQNFKIIYISVKIRYRNNFIVYNLYLIFYQLINNYIFDLFQETFDISSHLWNNKISLKHIF</sequence>
<feature type="transmembrane region" description="Helical" evidence="1">
    <location>
        <begin position="149"/>
        <end position="169"/>
    </location>
</feature>
<feature type="transmembrane region" description="Helical" evidence="1">
    <location>
        <begin position="190"/>
        <end position="209"/>
    </location>
</feature>
<feature type="transmembrane region" description="Helical" evidence="1">
    <location>
        <begin position="31"/>
        <end position="60"/>
    </location>
</feature>
<gene>
    <name evidence="2" type="primary">orf238</name>
</gene>
<evidence type="ECO:0000313" key="2">
    <source>
        <dbReference type="EMBL" id="QCI06357.1"/>
    </source>
</evidence>
<feature type="transmembrane region" description="Helical" evidence="1">
    <location>
        <begin position="72"/>
        <end position="89"/>
    </location>
</feature>
<reference evidence="2" key="2">
    <citation type="submission" date="2019-04" db="EMBL/GenBank/DDBJ databases">
        <authorList>
            <person name="Pasella M."/>
        </authorList>
    </citation>
    <scope>NUCLEOTIDE SEQUENCE</scope>
    <source>
        <strain evidence="2">TZ0704</strain>
    </source>
</reference>
<feature type="transmembrane region" description="Helical" evidence="1">
    <location>
        <begin position="110"/>
        <end position="129"/>
    </location>
</feature>
<protein>
    <submittedName>
        <fullName evidence="2">Uncharacterized protein</fullName>
    </submittedName>
</protein>
<keyword evidence="1" id="KW-0472">Membrane</keyword>
<accession>A0A4D6WRU9</accession>
<keyword evidence="1" id="KW-1133">Transmembrane helix</keyword>
<keyword evidence="1" id="KW-0812">Transmembrane</keyword>
<evidence type="ECO:0000256" key="1">
    <source>
        <dbReference type="SAM" id="Phobius"/>
    </source>
</evidence>
<dbReference type="AlphaFoldDB" id="A0A4D6WRU9"/>
<reference evidence="2" key="1">
    <citation type="journal article" date="2019" name="Mol. Phylogenet. Evol.">
        <title>Morphological evolution and classification of the red algal order Ceramiales inferred using plastid phylogenomics.</title>
        <authorList>
            <person name="Diaz-Tapia P."/>
            <person name="Pasella M.M."/>
            <person name="Verbruggen H."/>
            <person name="Maggs C.A."/>
        </authorList>
    </citation>
    <scope>NUCLEOTIDE SEQUENCE</scope>
    <source>
        <strain evidence="2">TZ0704</strain>
    </source>
</reference>
<geneLocation type="plastid" evidence="2"/>
<organism evidence="2">
    <name type="scientific">Dictyurus purpurascens</name>
    <dbReference type="NCBI Taxonomy" id="189649"/>
    <lineage>
        <taxon>Eukaryota</taxon>
        <taxon>Rhodophyta</taxon>
        <taxon>Florideophyceae</taxon>
        <taxon>Rhodymeniophycidae</taxon>
        <taxon>Ceramiales</taxon>
        <taxon>Dasyaceae</taxon>
        <taxon>Dictyurus</taxon>
    </lineage>
</organism>
<dbReference type="EMBL" id="MK814652">
    <property type="protein sequence ID" value="QCI06357.1"/>
    <property type="molecule type" value="Genomic_DNA"/>
</dbReference>
<proteinExistence type="predicted"/>
<name>A0A4D6WRU9_9FLOR</name>
<keyword evidence="2" id="KW-0934">Plastid</keyword>